<gene>
    <name evidence="3" type="ORF">EV679_2532</name>
</gene>
<evidence type="ECO:0000259" key="2">
    <source>
        <dbReference type="Pfam" id="PF07510"/>
    </source>
</evidence>
<dbReference type="Proteomes" id="UP000292039">
    <property type="component" value="Unassembled WGS sequence"/>
</dbReference>
<feature type="domain" description="GmrSD restriction endonucleases C-terminal" evidence="2">
    <location>
        <begin position="506"/>
        <end position="652"/>
    </location>
</feature>
<dbReference type="InterPro" id="IPR004919">
    <property type="entry name" value="GmrSD_N"/>
</dbReference>
<proteinExistence type="predicted"/>
<dbReference type="Pfam" id="PF03235">
    <property type="entry name" value="GmrSD_N"/>
    <property type="match status" value="1"/>
</dbReference>
<reference evidence="3 4" key="1">
    <citation type="submission" date="2019-02" db="EMBL/GenBank/DDBJ databases">
        <title>Genomic Encyclopedia of Type Strains, Phase IV (KMG-IV): sequencing the most valuable type-strain genomes for metagenomic binning, comparative biology and taxonomic classification.</title>
        <authorList>
            <person name="Goeker M."/>
        </authorList>
    </citation>
    <scope>NUCLEOTIDE SEQUENCE [LARGE SCALE GENOMIC DNA]</scope>
    <source>
        <strain evidence="3 4">DSM 16618</strain>
    </source>
</reference>
<name>A0A4Q7MJ45_9BURK</name>
<evidence type="ECO:0000259" key="1">
    <source>
        <dbReference type="Pfam" id="PF03235"/>
    </source>
</evidence>
<dbReference type="PANTHER" id="PTHR35149">
    <property type="entry name" value="SLL5132 PROTEIN"/>
    <property type="match status" value="1"/>
</dbReference>
<feature type="domain" description="GmrSD restriction endonucleases N-terminal" evidence="1">
    <location>
        <begin position="9"/>
        <end position="241"/>
    </location>
</feature>
<dbReference type="PANTHER" id="PTHR35149:SF1">
    <property type="entry name" value="DUF5655 DOMAIN-CONTAINING PROTEIN"/>
    <property type="match status" value="1"/>
</dbReference>
<dbReference type="EMBL" id="SGWZ01000004">
    <property type="protein sequence ID" value="RZS67318.1"/>
    <property type="molecule type" value="Genomic_DNA"/>
</dbReference>
<dbReference type="RefSeq" id="WP_130487400.1">
    <property type="nucleotide sequence ID" value="NZ_CBCSEB010000008.1"/>
</dbReference>
<evidence type="ECO:0000313" key="3">
    <source>
        <dbReference type="EMBL" id="RZS67318.1"/>
    </source>
</evidence>
<evidence type="ECO:0000313" key="4">
    <source>
        <dbReference type="Proteomes" id="UP000292039"/>
    </source>
</evidence>
<dbReference type="InterPro" id="IPR011089">
    <property type="entry name" value="GmrSD_C"/>
</dbReference>
<sequence length="686" mass="80290">MQTELLSLSKAFNEYLYRIPDYQRGYSWGPKQLKDFWNDLGQLGFGQKHYTGVLTLEAVSPAIYKIWEDDLWIIESKNFKPYFVVDGQQRLTTAIILIQSILDHTPEGKTLNYDTVDEVRKRFIFQTRDGGISRSYVFGYEKDNPSYEFLKTKIFKEQSNNHELPEDTIYTYNLQAARDFFDEKLSAMSFAELEEVYTKVSQNMLFNVFTISEDIDVFVTFETMNNRGKPLSHLELLKNRLIYLSTKFNTEDLDSKHDRSRLRKTINECWKSAYHYIGRNPKRRLVDDQFLLLQFILYFNVNLPKSDYAEASNSLGLYAYRHNDGYKDYLLESVFNVRNLYGNEANKSECSDSCTESDEIDIDSDTVFNKVNIELSAEKIHEYALDIKKTVQIYYQTQDPGNGKFSSHEKVLLERIRRFSVYDASVMVVSLYKSKNSLQERVNFLETLERILFFKSFSGWFFRDIDFLEDAARYIAGKKTLAAIGNSMHDICEKFIKSKDFLDALKKFGKNSGYYGWGAVRYFLFEYEQELFAASRSNRSKLDWEEFSKEKFESDYVTIEHIYPQKSSKTQWDARFKCYSVKERNVLKNSIGNLVPLSRQKNSALGNRSFDEKKGSKAKKAGYLYGCYSEIEVAQESEWTAHHIVERGIRLLSFMERRWKLDLGDDAKKIQILGLGFVNTESVNIT</sequence>
<comment type="caution">
    <text evidence="3">The sequence shown here is derived from an EMBL/GenBank/DDBJ whole genome shotgun (WGS) entry which is preliminary data.</text>
</comment>
<accession>A0A4Q7MJ45</accession>
<organism evidence="3 4">
    <name type="scientific">Kerstersia gyiorum</name>
    <dbReference type="NCBI Taxonomy" id="206506"/>
    <lineage>
        <taxon>Bacteria</taxon>
        <taxon>Pseudomonadati</taxon>
        <taxon>Pseudomonadota</taxon>
        <taxon>Betaproteobacteria</taxon>
        <taxon>Burkholderiales</taxon>
        <taxon>Alcaligenaceae</taxon>
        <taxon>Kerstersia</taxon>
    </lineage>
</organism>
<dbReference type="Pfam" id="PF07510">
    <property type="entry name" value="GmrSD_C"/>
    <property type="match status" value="1"/>
</dbReference>
<protein>
    <submittedName>
        <fullName evidence="3">Uncharacterized protein DUF1524</fullName>
    </submittedName>
</protein>
<dbReference type="AlphaFoldDB" id="A0A4Q7MJ45"/>